<dbReference type="UniPathway" id="UPA00251">
    <property type="reaction ID" value="UER00323"/>
</dbReference>
<name>A0A366WX19_9RHOB</name>
<feature type="binding site" evidence="16">
    <location>
        <position position="242"/>
    </location>
    <ligand>
        <name>S-adenosyl-L-methionine</name>
        <dbReference type="ChEBI" id="CHEBI:59789"/>
        <label>2</label>
    </ligand>
</feature>
<evidence type="ECO:0000256" key="13">
    <source>
        <dbReference type="ARBA" id="ARBA00024295"/>
    </source>
</evidence>
<evidence type="ECO:0000256" key="8">
    <source>
        <dbReference type="ARBA" id="ARBA00022723"/>
    </source>
</evidence>
<evidence type="ECO:0000259" key="18">
    <source>
        <dbReference type="PROSITE" id="PS51918"/>
    </source>
</evidence>
<keyword evidence="5 15" id="KW-0004">4Fe-4S</keyword>
<accession>A0A366WX19</accession>
<evidence type="ECO:0000256" key="17">
    <source>
        <dbReference type="PIRSR" id="PIRSR000167-2"/>
    </source>
</evidence>
<organism evidence="19 20">
    <name type="scientific">Phaeobacter gallaeciensis</name>
    <dbReference type="NCBI Taxonomy" id="60890"/>
    <lineage>
        <taxon>Bacteria</taxon>
        <taxon>Pseudomonadati</taxon>
        <taxon>Pseudomonadota</taxon>
        <taxon>Alphaproteobacteria</taxon>
        <taxon>Rhodobacterales</taxon>
        <taxon>Roseobacteraceae</taxon>
        <taxon>Phaeobacter</taxon>
    </lineage>
</organism>
<evidence type="ECO:0000256" key="4">
    <source>
        <dbReference type="ARBA" id="ARBA00011245"/>
    </source>
</evidence>
<comment type="caution">
    <text evidence="19">The sequence shown here is derived from an EMBL/GenBank/DDBJ whole genome shotgun (WGS) entry which is preliminary data.</text>
</comment>
<sequence length="451" mass="50137">MIVKSQFAQLGLFDAKVPRYTSYPTAPHFSNDVGSNLYGDWISAIKPGSAISLYIHVPFCRRLCWFCACRTQGTQSDSPVIAYLETLKSELRMLADRLPAGVTLSRLHWGGGTPTLLQPAMMEDLAKSILDVVPLGKNAEFSVEIDPNEIDADRLDALADAGMNRASIGVQDFDDEIQKTIGRIQSYDITRDTVDMIRERGIASLNADILYGLPHQTKTRMTESVQKLLSLSPDRVALYGYAHVPWMAKRQQLIPSDALPTPEQRLELYETAQRLFLWDNYTEIGIDHFATQDDGLTHALKAGRLKRNFQGYTDDQADVLIGVGASSISRFPQGFAQNAPATSVHTAAIRDGRFSTSRGHLFKDQDVMRGRLIEALMCDFRIDAAEILRDHPITEPQLQTLFAQAGKEFPDLLKISAEGLYIPPQARALTRMIARCFDAYDLSKAGHSSAI</sequence>
<dbReference type="SUPFAM" id="SSF102114">
    <property type="entry name" value="Radical SAM enzymes"/>
    <property type="match status" value="1"/>
</dbReference>
<dbReference type="RefSeq" id="WP_113823735.1">
    <property type="nucleotide sequence ID" value="NZ_QOCE01000031.1"/>
</dbReference>
<evidence type="ECO:0000313" key="20">
    <source>
        <dbReference type="Proteomes" id="UP000252706"/>
    </source>
</evidence>
<evidence type="ECO:0000256" key="10">
    <source>
        <dbReference type="ARBA" id="ARBA00023004"/>
    </source>
</evidence>
<keyword evidence="11 15" id="KW-0411">Iron-sulfur</keyword>
<feature type="binding site" evidence="16">
    <location>
        <position position="54"/>
    </location>
    <ligand>
        <name>S-adenosyl-L-methionine</name>
        <dbReference type="ChEBI" id="CHEBI:59789"/>
        <label>1</label>
    </ligand>
</feature>
<evidence type="ECO:0000256" key="14">
    <source>
        <dbReference type="ARBA" id="ARBA00048321"/>
    </source>
</evidence>
<evidence type="ECO:0000256" key="3">
    <source>
        <dbReference type="ARBA" id="ARBA00005493"/>
    </source>
</evidence>
<evidence type="ECO:0000256" key="7">
    <source>
        <dbReference type="ARBA" id="ARBA00022691"/>
    </source>
</evidence>
<evidence type="ECO:0000256" key="5">
    <source>
        <dbReference type="ARBA" id="ARBA00022485"/>
    </source>
</evidence>
<dbReference type="Pfam" id="PF04055">
    <property type="entry name" value="Radical_SAM"/>
    <property type="match status" value="1"/>
</dbReference>
<dbReference type="Proteomes" id="UP000252706">
    <property type="component" value="Unassembled WGS sequence"/>
</dbReference>
<dbReference type="EC" id="1.3.98.3" evidence="15"/>
<comment type="subunit">
    <text evidence="4">Monomer.</text>
</comment>
<dbReference type="InterPro" id="IPR034505">
    <property type="entry name" value="Coproporphyrinogen-III_oxidase"/>
</dbReference>
<dbReference type="GO" id="GO:0005737">
    <property type="term" value="C:cytoplasm"/>
    <property type="evidence" value="ECO:0007669"/>
    <property type="project" value="UniProtKB-SubCell"/>
</dbReference>
<evidence type="ECO:0000256" key="1">
    <source>
        <dbReference type="ARBA" id="ARBA00004496"/>
    </source>
</evidence>
<keyword evidence="9 15" id="KW-0560">Oxidoreductase</keyword>
<evidence type="ECO:0000256" key="11">
    <source>
        <dbReference type="ARBA" id="ARBA00023014"/>
    </source>
</evidence>
<feature type="domain" description="Radical SAM core" evidence="18">
    <location>
        <begin position="45"/>
        <end position="280"/>
    </location>
</feature>
<keyword evidence="7 15" id="KW-0949">S-adenosyl-L-methionine</keyword>
<feature type="binding site" evidence="16">
    <location>
        <position position="183"/>
    </location>
    <ligand>
        <name>S-adenosyl-L-methionine</name>
        <dbReference type="ChEBI" id="CHEBI:59789"/>
        <label>2</label>
    </ligand>
</feature>
<dbReference type="AlphaFoldDB" id="A0A366WX19"/>
<dbReference type="GO" id="GO:0051989">
    <property type="term" value="F:coproporphyrinogen dehydrogenase activity"/>
    <property type="evidence" value="ECO:0007669"/>
    <property type="project" value="UniProtKB-EC"/>
</dbReference>
<feature type="binding site" evidence="16">
    <location>
        <position position="111"/>
    </location>
    <ligand>
        <name>S-adenosyl-L-methionine</name>
        <dbReference type="ChEBI" id="CHEBI:59789"/>
        <label>1</label>
    </ligand>
</feature>
<dbReference type="Gene3D" id="1.10.10.920">
    <property type="match status" value="1"/>
</dbReference>
<comment type="pathway">
    <text evidence="2 15">Porphyrin-containing compound metabolism; protoporphyrin-IX biosynthesis; protoporphyrinogen-IX from coproporphyrinogen-III (AdoMet route): step 1/1.</text>
</comment>
<feature type="binding site" evidence="17">
    <location>
        <position position="67"/>
    </location>
    <ligand>
        <name>[4Fe-4S] cluster</name>
        <dbReference type="ChEBI" id="CHEBI:49883"/>
        <note>4Fe-4S-S-AdoMet</note>
    </ligand>
</feature>
<dbReference type="PANTHER" id="PTHR13932:SF6">
    <property type="entry name" value="OXYGEN-INDEPENDENT COPROPORPHYRINOGEN III OXIDASE"/>
    <property type="match status" value="1"/>
</dbReference>
<keyword evidence="6 15" id="KW-0963">Cytoplasm</keyword>
<dbReference type="CDD" id="cd01335">
    <property type="entry name" value="Radical_SAM"/>
    <property type="match status" value="1"/>
</dbReference>
<dbReference type="EMBL" id="QOCE01000031">
    <property type="protein sequence ID" value="RBW54598.1"/>
    <property type="molecule type" value="Genomic_DNA"/>
</dbReference>
<proteinExistence type="inferred from homology"/>
<dbReference type="SFLD" id="SFLDS00029">
    <property type="entry name" value="Radical_SAM"/>
    <property type="match status" value="1"/>
</dbReference>
<comment type="similarity">
    <text evidence="3 15">Belongs to the anaerobic coproporphyrinogen-III oxidase family.</text>
</comment>
<feature type="binding site" evidence="16">
    <location>
        <position position="144"/>
    </location>
    <ligand>
        <name>S-adenosyl-L-methionine</name>
        <dbReference type="ChEBI" id="CHEBI:59789"/>
        <label>1</label>
    </ligand>
</feature>
<dbReference type="GO" id="GO:0046872">
    <property type="term" value="F:metal ion binding"/>
    <property type="evidence" value="ECO:0007669"/>
    <property type="project" value="UniProtKB-KW"/>
</dbReference>
<evidence type="ECO:0000256" key="6">
    <source>
        <dbReference type="ARBA" id="ARBA00022490"/>
    </source>
</evidence>
<keyword evidence="10 15" id="KW-0408">Iron</keyword>
<dbReference type="InterPro" id="IPR006638">
    <property type="entry name" value="Elp3/MiaA/NifB-like_rSAM"/>
</dbReference>
<dbReference type="InterPro" id="IPR007197">
    <property type="entry name" value="rSAM"/>
</dbReference>
<evidence type="ECO:0000313" key="19">
    <source>
        <dbReference type="EMBL" id="RBW54598.1"/>
    </source>
</evidence>
<dbReference type="GO" id="GO:0051539">
    <property type="term" value="F:4 iron, 4 sulfur cluster binding"/>
    <property type="evidence" value="ECO:0007669"/>
    <property type="project" value="UniProtKB-KW"/>
</dbReference>
<evidence type="ECO:0000256" key="12">
    <source>
        <dbReference type="ARBA" id="ARBA00023244"/>
    </source>
</evidence>
<feature type="binding site" evidence="16">
    <location>
        <position position="171"/>
    </location>
    <ligand>
        <name>S-adenosyl-L-methionine</name>
        <dbReference type="ChEBI" id="CHEBI:59789"/>
        <label>2</label>
    </ligand>
</feature>
<comment type="subcellular location">
    <subcellularLocation>
        <location evidence="1 15">Cytoplasm</location>
    </subcellularLocation>
</comment>
<keyword evidence="8 15" id="KW-0479">Metal-binding</keyword>
<dbReference type="NCBIfam" id="TIGR00538">
    <property type="entry name" value="hemN"/>
    <property type="match status" value="1"/>
</dbReference>
<feature type="binding site" evidence="17">
    <location>
        <position position="64"/>
    </location>
    <ligand>
        <name>[4Fe-4S] cluster</name>
        <dbReference type="ChEBI" id="CHEBI:49883"/>
        <note>4Fe-4S-S-AdoMet</note>
    </ligand>
</feature>
<reference evidence="19 20" key="1">
    <citation type="submission" date="2018-07" db="EMBL/GenBank/DDBJ databases">
        <title>Modular assembly of carbohydrate-degrading microbial communities in the ocean.</title>
        <authorList>
            <person name="Enke T.N."/>
            <person name="Datta M.S."/>
            <person name="Schwartzman J.A."/>
            <person name="Cermak N."/>
            <person name="Schmitz D.A."/>
            <person name="Barrere J."/>
            <person name="Cordero O.X."/>
        </authorList>
    </citation>
    <scope>NUCLEOTIDE SEQUENCE [LARGE SCALE GENOMIC DNA]</scope>
    <source>
        <strain evidence="19 20">C3M10</strain>
    </source>
</reference>
<feature type="binding site" evidence="16">
    <location>
        <begin position="112"/>
        <end position="113"/>
    </location>
    <ligand>
        <name>S-adenosyl-L-methionine</name>
        <dbReference type="ChEBI" id="CHEBI:59789"/>
        <label>2</label>
    </ligand>
</feature>
<feature type="binding site" evidence="16">
    <location>
        <position position="328"/>
    </location>
    <ligand>
        <name>S-adenosyl-L-methionine</name>
        <dbReference type="ChEBI" id="CHEBI:59789"/>
        <label>1</label>
    </ligand>
</feature>
<dbReference type="InterPro" id="IPR023404">
    <property type="entry name" value="rSAM_horseshoe"/>
</dbReference>
<dbReference type="SFLD" id="SFLDG01065">
    <property type="entry name" value="anaerobic_coproporphyrinogen-I"/>
    <property type="match status" value="1"/>
</dbReference>
<feature type="binding site" evidence="16">
    <location>
        <begin position="66"/>
        <end position="68"/>
    </location>
    <ligand>
        <name>S-adenosyl-L-methionine</name>
        <dbReference type="ChEBI" id="CHEBI:59789"/>
        <label>2</label>
    </ligand>
</feature>
<dbReference type="GO" id="GO:0006782">
    <property type="term" value="P:protoporphyrinogen IX biosynthetic process"/>
    <property type="evidence" value="ECO:0007669"/>
    <property type="project" value="UniProtKB-UniPathway"/>
</dbReference>
<dbReference type="PROSITE" id="PS51918">
    <property type="entry name" value="RADICAL_SAM"/>
    <property type="match status" value="1"/>
</dbReference>
<comment type="function">
    <text evidence="13">Involved in the heme biosynthesis. Catalyzes the anaerobic oxidative decarboxylation of propionate groups of rings A and B of coproporphyrinogen III to yield the vinyl groups in protoporphyrinogen IX.</text>
</comment>
<dbReference type="PIRSF" id="PIRSF000167">
    <property type="entry name" value="HemN"/>
    <property type="match status" value="1"/>
</dbReference>
<dbReference type="PANTHER" id="PTHR13932">
    <property type="entry name" value="COPROPORPHYRINIGEN III OXIDASE"/>
    <property type="match status" value="1"/>
</dbReference>
<evidence type="ECO:0000256" key="2">
    <source>
        <dbReference type="ARBA" id="ARBA00004785"/>
    </source>
</evidence>
<evidence type="ECO:0000256" key="16">
    <source>
        <dbReference type="PIRSR" id="PIRSR000167-1"/>
    </source>
</evidence>
<dbReference type="GO" id="GO:0004109">
    <property type="term" value="F:coproporphyrinogen oxidase activity"/>
    <property type="evidence" value="ECO:0007669"/>
    <property type="project" value="InterPro"/>
</dbReference>
<evidence type="ECO:0000256" key="9">
    <source>
        <dbReference type="ARBA" id="ARBA00023002"/>
    </source>
</evidence>
<feature type="binding site" evidence="17">
    <location>
        <position position="60"/>
    </location>
    <ligand>
        <name>[4Fe-4S] cluster</name>
        <dbReference type="ChEBI" id="CHEBI:49883"/>
        <note>4Fe-4S-S-AdoMet</note>
    </ligand>
</feature>
<protein>
    <recommendedName>
        <fullName evidence="15">Coproporphyrinogen-III oxidase</fullName>
        <ecNumber evidence="15">1.3.98.3</ecNumber>
    </recommendedName>
</protein>
<comment type="catalytic activity">
    <reaction evidence="14 15">
        <text>coproporphyrinogen III + 2 S-adenosyl-L-methionine = protoporphyrinogen IX + 2 5'-deoxyadenosine + 2 L-methionine + 2 CO2</text>
        <dbReference type="Rhea" id="RHEA:15425"/>
        <dbReference type="ChEBI" id="CHEBI:16526"/>
        <dbReference type="ChEBI" id="CHEBI:17319"/>
        <dbReference type="ChEBI" id="CHEBI:57307"/>
        <dbReference type="ChEBI" id="CHEBI:57309"/>
        <dbReference type="ChEBI" id="CHEBI:57844"/>
        <dbReference type="ChEBI" id="CHEBI:59789"/>
        <dbReference type="EC" id="1.3.98.3"/>
    </reaction>
</comment>
<evidence type="ECO:0000256" key="15">
    <source>
        <dbReference type="PIRNR" id="PIRNR000167"/>
    </source>
</evidence>
<dbReference type="InterPro" id="IPR058240">
    <property type="entry name" value="rSAM_sf"/>
</dbReference>
<feature type="binding site" evidence="16">
    <location>
        <position position="208"/>
    </location>
    <ligand>
        <name>S-adenosyl-L-methionine</name>
        <dbReference type="ChEBI" id="CHEBI:59789"/>
        <label>2</label>
    </ligand>
</feature>
<comment type="cofactor">
    <cofactor evidence="15 17">
        <name>[4Fe-4S] cluster</name>
        <dbReference type="ChEBI" id="CHEBI:49883"/>
    </cofactor>
    <text evidence="15 17">Binds 1 [4Fe-4S] cluster. The cluster is coordinated with 3 cysteines and an exchangeable S-adenosyl-L-methionine.</text>
</comment>
<keyword evidence="12 15" id="KW-0627">Porphyrin biosynthesis</keyword>
<dbReference type="SMART" id="SM00729">
    <property type="entry name" value="Elp3"/>
    <property type="match status" value="1"/>
</dbReference>
<dbReference type="OrthoDB" id="9808022at2"/>
<dbReference type="Gene3D" id="3.80.30.20">
    <property type="entry name" value="tm_1862 like domain"/>
    <property type="match status" value="1"/>
</dbReference>
<dbReference type="InterPro" id="IPR004558">
    <property type="entry name" value="Coprogen_oxidase_HemN"/>
</dbReference>
<gene>
    <name evidence="19" type="primary">hemN</name>
    <name evidence="19" type="ORF">DS909_12285</name>
</gene>